<sequence length="131" mass="14045">MLSTAPFFWITSDAAAVANWTAVTRSAPKYSCETTPPKNVSPAPVVSTTFSTLTPETCSTVSSFCRMQPRPPRVIMTVVLGNNLCREASRSLSSELSLLTICWASPSLTTRMSTFCNISTSNRSALTGDGL</sequence>
<reference evidence="1" key="2">
    <citation type="submission" date="2021-01" db="EMBL/GenBank/DDBJ databases">
        <authorList>
            <person name="Schikora-Tamarit M.A."/>
        </authorList>
    </citation>
    <scope>NUCLEOTIDE SEQUENCE</scope>
    <source>
        <strain evidence="1">CBS6075</strain>
    </source>
</reference>
<proteinExistence type="predicted"/>
<protein>
    <submittedName>
        <fullName evidence="1">Uncharacterized protein</fullName>
    </submittedName>
</protein>
<evidence type="ECO:0000313" key="1">
    <source>
        <dbReference type="EMBL" id="KAH3661254.1"/>
    </source>
</evidence>
<dbReference type="GeneID" id="70238625"/>
<keyword evidence="2" id="KW-1185">Reference proteome</keyword>
<evidence type="ECO:0000313" key="2">
    <source>
        <dbReference type="Proteomes" id="UP000769157"/>
    </source>
</evidence>
<comment type="caution">
    <text evidence="1">The sequence shown here is derived from an EMBL/GenBank/DDBJ whole genome shotgun (WGS) entry which is preliminary data.</text>
</comment>
<dbReference type="RefSeq" id="XP_046058378.1">
    <property type="nucleotide sequence ID" value="XM_046207970.1"/>
</dbReference>
<name>A0A9P8NXI6_9ASCO</name>
<dbReference type="EMBL" id="JAEUBE010000487">
    <property type="protein sequence ID" value="KAH3661254.1"/>
    <property type="molecule type" value="Genomic_DNA"/>
</dbReference>
<accession>A0A9P8NXI6</accession>
<dbReference type="Proteomes" id="UP000769157">
    <property type="component" value="Unassembled WGS sequence"/>
</dbReference>
<reference evidence="1" key="1">
    <citation type="journal article" date="2021" name="Open Biol.">
        <title>Shared evolutionary footprints suggest mitochondrial oxidative damage underlies multiple complex I losses in fungi.</title>
        <authorList>
            <person name="Schikora-Tamarit M.A."/>
            <person name="Marcet-Houben M."/>
            <person name="Nosek J."/>
            <person name="Gabaldon T."/>
        </authorList>
    </citation>
    <scope>NUCLEOTIDE SEQUENCE</scope>
    <source>
        <strain evidence="1">CBS6075</strain>
    </source>
</reference>
<dbReference type="AlphaFoldDB" id="A0A9P8NXI6"/>
<organism evidence="1 2">
    <name type="scientific">Ogataea philodendri</name>
    <dbReference type="NCBI Taxonomy" id="1378263"/>
    <lineage>
        <taxon>Eukaryota</taxon>
        <taxon>Fungi</taxon>
        <taxon>Dikarya</taxon>
        <taxon>Ascomycota</taxon>
        <taxon>Saccharomycotina</taxon>
        <taxon>Pichiomycetes</taxon>
        <taxon>Pichiales</taxon>
        <taxon>Pichiaceae</taxon>
        <taxon>Ogataea</taxon>
    </lineage>
</organism>
<gene>
    <name evidence="1" type="ORF">OGAPHI_006661</name>
</gene>